<dbReference type="InterPro" id="IPR036428">
    <property type="entry name" value="PCD_sf"/>
</dbReference>
<dbReference type="InParanoid" id="A0A0D0DVE4"/>
<dbReference type="HOGENOM" id="CLU_1294787_0_0_1"/>
<reference evidence="6 7" key="1">
    <citation type="submission" date="2014-04" db="EMBL/GenBank/DDBJ databases">
        <authorList>
            <consortium name="DOE Joint Genome Institute"/>
            <person name="Kuo A."/>
            <person name="Kohler A."/>
            <person name="Jargeat P."/>
            <person name="Nagy L.G."/>
            <person name="Floudas D."/>
            <person name="Copeland A."/>
            <person name="Barry K.W."/>
            <person name="Cichocki N."/>
            <person name="Veneault-Fourrey C."/>
            <person name="LaButti K."/>
            <person name="Lindquist E.A."/>
            <person name="Lipzen A."/>
            <person name="Lundell T."/>
            <person name="Morin E."/>
            <person name="Murat C."/>
            <person name="Sun H."/>
            <person name="Tunlid A."/>
            <person name="Henrissat B."/>
            <person name="Grigoriev I.V."/>
            <person name="Hibbett D.S."/>
            <person name="Martin F."/>
            <person name="Nordberg H.P."/>
            <person name="Cantor M.N."/>
            <person name="Hua S.X."/>
        </authorList>
    </citation>
    <scope>NUCLEOTIDE SEQUENCE [LARGE SCALE GENOMIC DNA]</scope>
    <source>
        <strain evidence="6 7">Ve08.2h10</strain>
    </source>
</reference>
<dbReference type="EC" id="4.2.1.96" evidence="3"/>
<dbReference type="Proteomes" id="UP000054538">
    <property type="component" value="Unassembled WGS sequence"/>
</dbReference>
<evidence type="ECO:0000256" key="5">
    <source>
        <dbReference type="ARBA" id="ARBA00030497"/>
    </source>
</evidence>
<proteinExistence type="inferred from homology"/>
<keyword evidence="4" id="KW-0456">Lyase</keyword>
<comment type="similarity">
    <text evidence="2">Belongs to the pterin-4-alpha-carbinolamine dehydratase family.</text>
</comment>
<dbReference type="SUPFAM" id="SSF55248">
    <property type="entry name" value="PCD-like"/>
    <property type="match status" value="1"/>
</dbReference>
<comment type="catalytic activity">
    <reaction evidence="1">
        <text>(4aS,6R)-4a-hydroxy-L-erythro-5,6,7,8-tetrahydrobiopterin = (6R)-L-erythro-6,7-dihydrobiopterin + H2O</text>
        <dbReference type="Rhea" id="RHEA:11920"/>
        <dbReference type="ChEBI" id="CHEBI:15377"/>
        <dbReference type="ChEBI" id="CHEBI:15642"/>
        <dbReference type="ChEBI" id="CHEBI:43120"/>
        <dbReference type="EC" id="4.2.1.96"/>
    </reaction>
</comment>
<dbReference type="Gene3D" id="3.30.1360.20">
    <property type="entry name" value="Transcriptional coactivator/pterin dehydratase"/>
    <property type="match status" value="1"/>
</dbReference>
<accession>A0A0D0DVE4</accession>
<evidence type="ECO:0000256" key="4">
    <source>
        <dbReference type="ARBA" id="ARBA00023239"/>
    </source>
</evidence>
<organism evidence="6 7">
    <name type="scientific">Paxillus rubicundulus Ve08.2h10</name>
    <dbReference type="NCBI Taxonomy" id="930991"/>
    <lineage>
        <taxon>Eukaryota</taxon>
        <taxon>Fungi</taxon>
        <taxon>Dikarya</taxon>
        <taxon>Basidiomycota</taxon>
        <taxon>Agaricomycotina</taxon>
        <taxon>Agaricomycetes</taxon>
        <taxon>Agaricomycetidae</taxon>
        <taxon>Boletales</taxon>
        <taxon>Paxilineae</taxon>
        <taxon>Paxillaceae</taxon>
        <taxon>Paxillus</taxon>
    </lineage>
</organism>
<dbReference type="PANTHER" id="PTHR12599:SF0">
    <property type="entry name" value="PTERIN-4-ALPHA-CARBINOLAMINE DEHYDRATASE"/>
    <property type="match status" value="1"/>
</dbReference>
<dbReference type="STRING" id="930991.A0A0D0DVE4"/>
<dbReference type="AlphaFoldDB" id="A0A0D0DVE4"/>
<name>A0A0D0DVE4_9AGAM</name>
<evidence type="ECO:0000313" key="7">
    <source>
        <dbReference type="Proteomes" id="UP000054538"/>
    </source>
</evidence>
<protein>
    <recommendedName>
        <fullName evidence="3">4a-hydroxytetrahydrobiopterin dehydratase</fullName>
        <ecNumber evidence="3">4.2.1.96</ecNumber>
    </recommendedName>
    <alternativeName>
        <fullName evidence="5">4-alpha-hydroxy-tetrahydropterin dehydratase</fullName>
    </alternativeName>
</protein>
<evidence type="ECO:0000256" key="3">
    <source>
        <dbReference type="ARBA" id="ARBA00013252"/>
    </source>
</evidence>
<dbReference type="Pfam" id="PF01329">
    <property type="entry name" value="Pterin_4a"/>
    <property type="match status" value="1"/>
</dbReference>
<dbReference type="GO" id="GO:0008124">
    <property type="term" value="F:4-alpha-hydroxytetrahydrobiopterin dehydratase activity"/>
    <property type="evidence" value="ECO:0007669"/>
    <property type="project" value="UniProtKB-EC"/>
</dbReference>
<reference evidence="7" key="2">
    <citation type="submission" date="2015-01" db="EMBL/GenBank/DDBJ databases">
        <title>Evolutionary Origins and Diversification of the Mycorrhizal Mutualists.</title>
        <authorList>
            <consortium name="DOE Joint Genome Institute"/>
            <consortium name="Mycorrhizal Genomics Consortium"/>
            <person name="Kohler A."/>
            <person name="Kuo A."/>
            <person name="Nagy L.G."/>
            <person name="Floudas D."/>
            <person name="Copeland A."/>
            <person name="Barry K.W."/>
            <person name="Cichocki N."/>
            <person name="Veneault-Fourrey C."/>
            <person name="LaButti K."/>
            <person name="Lindquist E.A."/>
            <person name="Lipzen A."/>
            <person name="Lundell T."/>
            <person name="Morin E."/>
            <person name="Murat C."/>
            <person name="Riley R."/>
            <person name="Ohm R."/>
            <person name="Sun H."/>
            <person name="Tunlid A."/>
            <person name="Henrissat B."/>
            <person name="Grigoriev I.V."/>
            <person name="Hibbett D.S."/>
            <person name="Martin F."/>
        </authorList>
    </citation>
    <scope>NUCLEOTIDE SEQUENCE [LARGE SCALE GENOMIC DNA]</scope>
    <source>
        <strain evidence="7">Ve08.2h10</strain>
    </source>
</reference>
<dbReference type="GO" id="GO:0006729">
    <property type="term" value="P:tetrahydrobiopterin biosynthetic process"/>
    <property type="evidence" value="ECO:0007669"/>
    <property type="project" value="InterPro"/>
</dbReference>
<dbReference type="InterPro" id="IPR001533">
    <property type="entry name" value="Pterin_deHydtase"/>
</dbReference>
<evidence type="ECO:0000256" key="1">
    <source>
        <dbReference type="ARBA" id="ARBA00001554"/>
    </source>
</evidence>
<gene>
    <name evidence="6" type="ORF">PAXRUDRAFT_828993</name>
</gene>
<evidence type="ECO:0000256" key="2">
    <source>
        <dbReference type="ARBA" id="ARBA00006472"/>
    </source>
</evidence>
<keyword evidence="7" id="KW-1185">Reference proteome</keyword>
<dbReference type="EMBL" id="KN825185">
    <property type="protein sequence ID" value="KIK93431.1"/>
    <property type="molecule type" value="Genomic_DNA"/>
</dbReference>
<dbReference type="OrthoDB" id="3263285at2759"/>
<dbReference type="PANTHER" id="PTHR12599">
    <property type="entry name" value="PTERIN-4-ALPHA-CARBINOLAMINE DEHYDRATASE"/>
    <property type="match status" value="1"/>
</dbReference>
<sequence>MTWSRVRRVSLGCYRGLAVLKPTTTESSEIQNIALDLPEIPPTPIRRTLHIRHEDLETRVRPLLSCHWHVGHVGRGVHGLEVLSINKLYSFKDFRSAVEFFDALADVQDEEDHHAHVIVDYSNVYISVHTHVAFQPISSATGESKPIKVPGLTNRDVRFAVKSEKLHQKFLEDQRAVTKVPAESARLQEWSMECLRQRYPPSRPQDVRKVEKS</sequence>
<evidence type="ECO:0000313" key="6">
    <source>
        <dbReference type="EMBL" id="KIK93431.1"/>
    </source>
</evidence>